<dbReference type="OrthoDB" id="1641928at2759"/>
<evidence type="ECO:0000313" key="1">
    <source>
        <dbReference type="EMBL" id="GFY82278.1"/>
    </source>
</evidence>
<sequence>MLEINLVTFPSVANAILANHMFSHYDCPRVAQPCEKAGLYVRALQHYTELPDIKRVIVNNHATEPQSLVEFFGTLGVGTGVHEGPSIGESERQPSDNCAATHLLSCPMQISIAMLYQVSAATLNCCLFYPCDDFSLISQELEVEEDGYNQQFLEVLGLACVAPILILLAKMWIDKPRND</sequence>
<dbReference type="InterPro" id="IPR016024">
    <property type="entry name" value="ARM-type_fold"/>
</dbReference>
<evidence type="ECO:0000313" key="2">
    <source>
        <dbReference type="Proteomes" id="UP000585474"/>
    </source>
</evidence>
<comment type="caution">
    <text evidence="1">The sequence shown here is derived from an EMBL/GenBank/DDBJ whole genome shotgun (WGS) entry which is preliminary data.</text>
</comment>
<dbReference type="EMBL" id="BJWL01000002">
    <property type="protein sequence ID" value="GFY82278.1"/>
    <property type="molecule type" value="Genomic_DNA"/>
</dbReference>
<dbReference type="Pfam" id="PF00637">
    <property type="entry name" value="Clathrin"/>
    <property type="match status" value="1"/>
</dbReference>
<accession>A0A7J0E762</accession>
<dbReference type="GO" id="GO:0071439">
    <property type="term" value="C:clathrin complex"/>
    <property type="evidence" value="ECO:0007669"/>
    <property type="project" value="TreeGrafter"/>
</dbReference>
<dbReference type="PANTHER" id="PTHR10292">
    <property type="entry name" value="CLATHRIN HEAVY CHAIN RELATED"/>
    <property type="match status" value="1"/>
</dbReference>
<dbReference type="SUPFAM" id="SSF48371">
    <property type="entry name" value="ARM repeat"/>
    <property type="match status" value="1"/>
</dbReference>
<dbReference type="GO" id="GO:0005886">
    <property type="term" value="C:plasma membrane"/>
    <property type="evidence" value="ECO:0007669"/>
    <property type="project" value="TreeGrafter"/>
</dbReference>
<dbReference type="GO" id="GO:0009507">
    <property type="term" value="C:chloroplast"/>
    <property type="evidence" value="ECO:0007669"/>
    <property type="project" value="TreeGrafter"/>
</dbReference>
<proteinExistence type="predicted"/>
<dbReference type="GO" id="GO:0009506">
    <property type="term" value="C:plasmodesma"/>
    <property type="evidence" value="ECO:0007669"/>
    <property type="project" value="TreeGrafter"/>
</dbReference>
<keyword evidence="2" id="KW-1185">Reference proteome</keyword>
<gene>
    <name evidence="1" type="ORF">Acr_02g0005180</name>
</gene>
<dbReference type="GO" id="GO:0005794">
    <property type="term" value="C:Golgi apparatus"/>
    <property type="evidence" value="ECO:0007669"/>
    <property type="project" value="TreeGrafter"/>
</dbReference>
<dbReference type="GO" id="GO:0032051">
    <property type="term" value="F:clathrin light chain binding"/>
    <property type="evidence" value="ECO:0007669"/>
    <property type="project" value="TreeGrafter"/>
</dbReference>
<dbReference type="InterPro" id="IPR055358">
    <property type="entry name" value="CHCR"/>
</dbReference>
<reference evidence="1 2" key="1">
    <citation type="submission" date="2019-07" db="EMBL/GenBank/DDBJ databases">
        <title>De Novo Assembly of kiwifruit Actinidia rufa.</title>
        <authorList>
            <person name="Sugita-Konishi S."/>
            <person name="Sato K."/>
            <person name="Mori E."/>
            <person name="Abe Y."/>
            <person name="Kisaki G."/>
            <person name="Hamano K."/>
            <person name="Suezawa K."/>
            <person name="Otani M."/>
            <person name="Fukuda T."/>
            <person name="Manabe T."/>
            <person name="Gomi K."/>
            <person name="Tabuchi M."/>
            <person name="Akimitsu K."/>
            <person name="Kataoka I."/>
        </authorList>
    </citation>
    <scope>NUCLEOTIDE SEQUENCE [LARGE SCALE GENOMIC DNA]</scope>
    <source>
        <strain evidence="2">cv. Fuchu</strain>
    </source>
</reference>
<name>A0A7J0E762_9ERIC</name>
<organism evidence="1 2">
    <name type="scientific">Actinidia rufa</name>
    <dbReference type="NCBI Taxonomy" id="165716"/>
    <lineage>
        <taxon>Eukaryota</taxon>
        <taxon>Viridiplantae</taxon>
        <taxon>Streptophyta</taxon>
        <taxon>Embryophyta</taxon>
        <taxon>Tracheophyta</taxon>
        <taxon>Spermatophyta</taxon>
        <taxon>Magnoliopsida</taxon>
        <taxon>eudicotyledons</taxon>
        <taxon>Gunneridae</taxon>
        <taxon>Pentapetalae</taxon>
        <taxon>asterids</taxon>
        <taxon>Ericales</taxon>
        <taxon>Actinidiaceae</taxon>
        <taxon>Actinidia</taxon>
    </lineage>
</organism>
<dbReference type="AlphaFoldDB" id="A0A7J0E762"/>
<protein>
    <submittedName>
        <fullName evidence="1">Clathrin, heavy chain</fullName>
    </submittedName>
</protein>
<dbReference type="Proteomes" id="UP000585474">
    <property type="component" value="Unassembled WGS sequence"/>
</dbReference>
<dbReference type="PANTHER" id="PTHR10292:SF34">
    <property type="entry name" value="CLATHRIN HEAVY CHAIN 1-RELATED"/>
    <property type="match status" value="1"/>
</dbReference>
<dbReference type="GO" id="GO:0006898">
    <property type="term" value="P:receptor-mediated endocytosis"/>
    <property type="evidence" value="ECO:0007669"/>
    <property type="project" value="TreeGrafter"/>
</dbReference>